<evidence type="ECO:0000256" key="1">
    <source>
        <dbReference type="SAM" id="MobiDB-lite"/>
    </source>
</evidence>
<evidence type="ECO:0000313" key="3">
    <source>
        <dbReference type="Proteomes" id="UP000004245"/>
    </source>
</evidence>
<dbReference type="AlphaFoldDB" id="E9T705"/>
<evidence type="ECO:0000313" key="2">
    <source>
        <dbReference type="EMBL" id="EGD21787.1"/>
    </source>
</evidence>
<comment type="caution">
    <text evidence="2">The sequence shown here is derived from an EMBL/GenBank/DDBJ whole genome shotgun (WGS) entry which is preliminary data.</text>
</comment>
<dbReference type="EMBL" id="ADNW02000028">
    <property type="protein sequence ID" value="EGD21787.1"/>
    <property type="molecule type" value="Genomic_DNA"/>
</dbReference>
<dbReference type="HOGENOM" id="CLU_2119191_0_0_11"/>
<gene>
    <name evidence="2" type="ORF">HMPREF0724_14561</name>
</gene>
<accession>E9T705</accession>
<feature type="compositionally biased region" description="Polar residues" evidence="1">
    <location>
        <begin position="86"/>
        <end position="97"/>
    </location>
</feature>
<keyword evidence="3" id="KW-1185">Reference proteome</keyword>
<name>E9T705_RHOHA</name>
<organism evidence="2 3">
    <name type="scientific">Prescottella equi ATCC 33707</name>
    <dbReference type="NCBI Taxonomy" id="525370"/>
    <lineage>
        <taxon>Bacteria</taxon>
        <taxon>Bacillati</taxon>
        <taxon>Actinomycetota</taxon>
        <taxon>Actinomycetes</taxon>
        <taxon>Mycobacteriales</taxon>
        <taxon>Nocardiaceae</taxon>
        <taxon>Prescottella</taxon>
    </lineage>
</organism>
<reference evidence="2" key="1">
    <citation type="submission" date="2011-01" db="EMBL/GenBank/DDBJ databases">
        <authorList>
            <person name="Muzny D."/>
            <person name="Qin X."/>
            <person name="Buhay C."/>
            <person name="Dugan-Rocha S."/>
            <person name="Ding Y."/>
            <person name="Chen G."/>
            <person name="Hawes A."/>
            <person name="Holder M."/>
            <person name="Jhangiani S."/>
            <person name="Johnson A."/>
            <person name="Khan Z."/>
            <person name="Li Z."/>
            <person name="Liu W."/>
            <person name="Liu X."/>
            <person name="Perez L."/>
            <person name="Shen H."/>
            <person name="Wang Q."/>
            <person name="Watt J."/>
            <person name="Xi L."/>
            <person name="Xin Y."/>
            <person name="Zhou J."/>
            <person name="Deng J."/>
            <person name="Jiang H."/>
            <person name="Liu Y."/>
            <person name="Qu J."/>
            <person name="Song X.-Z."/>
            <person name="Zhang L."/>
            <person name="Villasana D."/>
            <person name="Johnson A."/>
            <person name="Liu J."/>
            <person name="Liyanage D."/>
            <person name="Lorensuhewa L."/>
            <person name="Robinson T."/>
            <person name="Song A."/>
            <person name="Song B.-B."/>
            <person name="Dinh H."/>
            <person name="Thornton R."/>
            <person name="Coyle M."/>
            <person name="Francisco L."/>
            <person name="Jackson L."/>
            <person name="Javaid M."/>
            <person name="Korchina V."/>
            <person name="Kovar C."/>
            <person name="Mata R."/>
            <person name="Mathew T."/>
            <person name="Ngo R."/>
            <person name="Nguyen L."/>
            <person name="Nguyen N."/>
            <person name="Okwuonu G."/>
            <person name="Ongeri F."/>
            <person name="Pham C."/>
            <person name="Simmons D."/>
            <person name="Wilczek-Boney K."/>
            <person name="Hale W."/>
            <person name="Jakkamsetti A."/>
            <person name="Pham P."/>
            <person name="Ruth R."/>
            <person name="San Lucas F."/>
            <person name="Warren J."/>
            <person name="Zhang J."/>
            <person name="Zhao Z."/>
            <person name="Zhou C."/>
            <person name="Zhu D."/>
            <person name="Lee S."/>
            <person name="Bess C."/>
            <person name="Blankenburg K."/>
            <person name="Forbes L."/>
            <person name="Fu Q."/>
            <person name="Gubbala S."/>
            <person name="Hirani K."/>
            <person name="Jayaseelan J.C."/>
            <person name="Lara F."/>
            <person name="Munidasa M."/>
            <person name="Palculict T."/>
            <person name="Patil S."/>
            <person name="Pu L.-L."/>
            <person name="Saada N."/>
            <person name="Tang L."/>
            <person name="Weissenberger G."/>
            <person name="Zhu Y."/>
            <person name="Hemphill L."/>
            <person name="Shang Y."/>
            <person name="Youmans B."/>
            <person name="Ayvaz T."/>
            <person name="Ross M."/>
            <person name="Santibanez J."/>
            <person name="Aqrawi P."/>
            <person name="Gross S."/>
            <person name="Joshi V."/>
            <person name="Fowler G."/>
            <person name="Nazareth L."/>
            <person name="Reid J."/>
            <person name="Worley K."/>
            <person name="Petrosino J."/>
            <person name="Highlander S."/>
            <person name="Gibbs R."/>
        </authorList>
    </citation>
    <scope>NUCLEOTIDE SEQUENCE [LARGE SCALE GENOMIC DNA]</scope>
    <source>
        <strain evidence="2">ATCC 33707</strain>
    </source>
</reference>
<feature type="region of interest" description="Disordered" evidence="1">
    <location>
        <begin position="69"/>
        <end position="114"/>
    </location>
</feature>
<feature type="compositionally biased region" description="Basic residues" evidence="1">
    <location>
        <begin position="105"/>
        <end position="114"/>
    </location>
</feature>
<sequence>MPSHHPLTMGGRTHRGSRQATCHQRTEPSRGPAPRACRSPETANAPRITRGVRRLASPEPPVAIYARGPTVGLRRSARARPRWPSTHSTSCNNTKTPHQGVARGLRVRRGRARP</sequence>
<protein>
    <submittedName>
        <fullName evidence="2">Uncharacterized protein</fullName>
    </submittedName>
</protein>
<proteinExistence type="predicted"/>
<dbReference type="Proteomes" id="UP000004245">
    <property type="component" value="Unassembled WGS sequence"/>
</dbReference>
<feature type="region of interest" description="Disordered" evidence="1">
    <location>
        <begin position="1"/>
        <end position="55"/>
    </location>
</feature>